<evidence type="ECO:0000313" key="12">
    <source>
        <dbReference type="EMBL" id="RLL96615.1"/>
    </source>
</evidence>
<dbReference type="InterPro" id="IPR019150">
    <property type="entry name" value="Vesicle_transport_protein_Use1"/>
</dbReference>
<dbReference type="GO" id="GO:0006890">
    <property type="term" value="P:retrograde vesicle-mediated transport, Golgi to endoplasmic reticulum"/>
    <property type="evidence" value="ECO:0007669"/>
    <property type="project" value="TreeGrafter"/>
</dbReference>
<dbReference type="GO" id="GO:0031201">
    <property type="term" value="C:SNARE complex"/>
    <property type="evidence" value="ECO:0007669"/>
    <property type="project" value="TreeGrafter"/>
</dbReference>
<keyword evidence="8 11" id="KW-1133">Transmembrane helix</keyword>
<proteinExistence type="inferred from homology"/>
<evidence type="ECO:0000256" key="1">
    <source>
        <dbReference type="ARBA" id="ARBA00004163"/>
    </source>
</evidence>
<dbReference type="STRING" id="1245748.A0A421D3C1"/>
<evidence type="ECO:0000256" key="4">
    <source>
        <dbReference type="ARBA" id="ARBA00022692"/>
    </source>
</evidence>
<evidence type="ECO:0000313" key="13">
    <source>
        <dbReference type="Proteomes" id="UP000215289"/>
    </source>
</evidence>
<evidence type="ECO:0000256" key="11">
    <source>
        <dbReference type="SAM" id="Phobius"/>
    </source>
</evidence>
<dbReference type="PANTHER" id="PTHR13050">
    <property type="entry name" value="USE1-LIKE PROTEIN"/>
    <property type="match status" value="1"/>
</dbReference>
<keyword evidence="5" id="KW-0256">Endoplasmic reticulum</keyword>
<dbReference type="OrthoDB" id="3231855at2759"/>
<dbReference type="GO" id="GO:0005484">
    <property type="term" value="F:SNAP receptor activity"/>
    <property type="evidence" value="ECO:0007669"/>
    <property type="project" value="TreeGrafter"/>
</dbReference>
<dbReference type="EMBL" id="NIDN02000105">
    <property type="protein sequence ID" value="RLL96615.1"/>
    <property type="molecule type" value="Genomic_DNA"/>
</dbReference>
<feature type="compositionally biased region" description="Low complexity" evidence="10">
    <location>
        <begin position="198"/>
        <end position="218"/>
    </location>
</feature>
<keyword evidence="9 11" id="KW-0472">Membrane</keyword>
<comment type="similarity">
    <text evidence="2">Belongs to the USE1 family.</text>
</comment>
<dbReference type="CDD" id="cd15860">
    <property type="entry name" value="SNARE_USE1"/>
    <property type="match status" value="1"/>
</dbReference>
<keyword evidence="4 11" id="KW-0812">Transmembrane</keyword>
<feature type="transmembrane region" description="Helical" evidence="11">
    <location>
        <begin position="328"/>
        <end position="351"/>
    </location>
</feature>
<keyword evidence="7" id="KW-0653">Protein transport</keyword>
<comment type="subcellular location">
    <subcellularLocation>
        <location evidence="1">Endoplasmic reticulum membrane</location>
        <topology evidence="1">Single-pass type IV membrane protein</topology>
    </subcellularLocation>
</comment>
<dbReference type="GO" id="GO:0015031">
    <property type="term" value="P:protein transport"/>
    <property type="evidence" value="ECO:0007669"/>
    <property type="project" value="UniProtKB-KW"/>
</dbReference>
<keyword evidence="6" id="KW-0931">ER-Golgi transport</keyword>
<evidence type="ECO:0000256" key="10">
    <source>
        <dbReference type="SAM" id="MobiDB-lite"/>
    </source>
</evidence>
<feature type="region of interest" description="Disordered" evidence="10">
    <location>
        <begin position="136"/>
        <end position="238"/>
    </location>
</feature>
<feature type="compositionally biased region" description="Basic and acidic residues" evidence="10">
    <location>
        <begin position="159"/>
        <end position="176"/>
    </location>
</feature>
<evidence type="ECO:0008006" key="14">
    <source>
        <dbReference type="Google" id="ProtNLM"/>
    </source>
</evidence>
<accession>A0A421D3C1</accession>
<evidence type="ECO:0000256" key="8">
    <source>
        <dbReference type="ARBA" id="ARBA00022989"/>
    </source>
</evidence>
<evidence type="ECO:0000256" key="2">
    <source>
        <dbReference type="ARBA" id="ARBA00007891"/>
    </source>
</evidence>
<evidence type="ECO:0000256" key="3">
    <source>
        <dbReference type="ARBA" id="ARBA00022448"/>
    </source>
</evidence>
<keyword evidence="3" id="KW-0813">Transport</keyword>
<keyword evidence="13" id="KW-1185">Reference proteome</keyword>
<dbReference type="AlphaFoldDB" id="A0A421D3C1"/>
<sequence>MTLTTYPQISSTSPTSPDLKILNLSRLLTRLEHNLLSPSADLKSLRRNEYQRMRIAANVEYARTLLSQLERTLPTLKPLDRRHELQTDLTRKRQTLKLLQDVLDRSSAEAEMRLAQSADAESDLDSDEADEIILDGEEEEGEAVTVTPEAGSSSSASEGNRDRDAVSVSEEVHAEAEGDAEAESETDIHIPTTTPRNTASITTAPPPSATAAAAAATTLRHRHQRGPAAAPDSTAITTGSARLASTSKLQETEQTLDAHRAEQEDLTSSLLSLATQLKASSQAFHSSLEAEKSVLARAVDGLDRTTTNMDAAGKRMGMLRRMTEGKGWWGRMMLYAWIFGLWIVAVLLVFLGPKLRL</sequence>
<name>A0A421D3C1_9EURO</name>
<dbReference type="Proteomes" id="UP000215289">
    <property type="component" value="Unassembled WGS sequence"/>
</dbReference>
<dbReference type="GO" id="GO:0005789">
    <property type="term" value="C:endoplasmic reticulum membrane"/>
    <property type="evidence" value="ECO:0007669"/>
    <property type="project" value="UniProtKB-SubCell"/>
</dbReference>
<gene>
    <name evidence="12" type="ORF">CFD26_105452</name>
</gene>
<reference evidence="12 13" key="1">
    <citation type="submission" date="2018-08" db="EMBL/GenBank/DDBJ databases">
        <title>Draft genome sequences of two Aspergillus turcosus clinical strains isolated from bronchoalveolar lavage fluid: one azole-susceptible and the other azole-resistant.</title>
        <authorList>
            <person name="Parent-Michaud M."/>
            <person name="Dufresne P.J."/>
            <person name="Fournier E."/>
            <person name="Martineau C."/>
            <person name="Moreira S."/>
            <person name="Perkins V."/>
            <person name="De Repentigny L."/>
            <person name="Dufresne S.F."/>
        </authorList>
    </citation>
    <scope>NUCLEOTIDE SEQUENCE [LARGE SCALE GENOMIC DNA]</scope>
    <source>
        <strain evidence="12">HMR AF 1038</strain>
    </source>
</reference>
<evidence type="ECO:0000256" key="7">
    <source>
        <dbReference type="ARBA" id="ARBA00022927"/>
    </source>
</evidence>
<comment type="caution">
    <text evidence="12">The sequence shown here is derived from an EMBL/GenBank/DDBJ whole genome shotgun (WGS) entry which is preliminary data.</text>
</comment>
<evidence type="ECO:0000256" key="9">
    <source>
        <dbReference type="ARBA" id="ARBA00023136"/>
    </source>
</evidence>
<organism evidence="12 13">
    <name type="scientific">Aspergillus turcosus</name>
    <dbReference type="NCBI Taxonomy" id="1245748"/>
    <lineage>
        <taxon>Eukaryota</taxon>
        <taxon>Fungi</taxon>
        <taxon>Dikarya</taxon>
        <taxon>Ascomycota</taxon>
        <taxon>Pezizomycotina</taxon>
        <taxon>Eurotiomycetes</taxon>
        <taxon>Eurotiomycetidae</taxon>
        <taxon>Eurotiales</taxon>
        <taxon>Aspergillaceae</taxon>
        <taxon>Aspergillus</taxon>
        <taxon>Aspergillus subgen. Fumigati</taxon>
    </lineage>
</organism>
<evidence type="ECO:0000256" key="6">
    <source>
        <dbReference type="ARBA" id="ARBA00022892"/>
    </source>
</evidence>
<feature type="compositionally biased region" description="Low complexity" evidence="10">
    <location>
        <begin position="143"/>
        <end position="158"/>
    </location>
</feature>
<protein>
    <recommendedName>
        <fullName evidence="14">t-SNARE coiled-coil homology domain-containing protein</fullName>
    </recommendedName>
</protein>
<evidence type="ECO:0000256" key="5">
    <source>
        <dbReference type="ARBA" id="ARBA00022824"/>
    </source>
</evidence>
<dbReference type="PANTHER" id="PTHR13050:SF7">
    <property type="entry name" value="VESICLE TRANSPORT PROTEIN USE1"/>
    <property type="match status" value="1"/>
</dbReference>